<evidence type="ECO:0000313" key="2">
    <source>
        <dbReference type="EMBL" id="CAG8584334.1"/>
    </source>
</evidence>
<proteinExistence type="predicted"/>
<name>A0A9N9C1D1_9GLOM</name>
<dbReference type="Proteomes" id="UP000789739">
    <property type="component" value="Unassembled WGS sequence"/>
</dbReference>
<organism evidence="2 3">
    <name type="scientific">Paraglomus brasilianum</name>
    <dbReference type="NCBI Taxonomy" id="144538"/>
    <lineage>
        <taxon>Eukaryota</taxon>
        <taxon>Fungi</taxon>
        <taxon>Fungi incertae sedis</taxon>
        <taxon>Mucoromycota</taxon>
        <taxon>Glomeromycotina</taxon>
        <taxon>Glomeromycetes</taxon>
        <taxon>Paraglomerales</taxon>
        <taxon>Paraglomeraceae</taxon>
        <taxon>Paraglomus</taxon>
    </lineage>
</organism>
<comment type="caution">
    <text evidence="2">The sequence shown here is derived from an EMBL/GenBank/DDBJ whole genome shotgun (WGS) entry which is preliminary data.</text>
</comment>
<gene>
    <name evidence="2" type="ORF">PBRASI_LOCUS6789</name>
</gene>
<dbReference type="AlphaFoldDB" id="A0A9N9C1D1"/>
<evidence type="ECO:0000313" key="3">
    <source>
        <dbReference type="Proteomes" id="UP000789739"/>
    </source>
</evidence>
<dbReference type="EMBL" id="CAJVPI010000947">
    <property type="protein sequence ID" value="CAG8584334.1"/>
    <property type="molecule type" value="Genomic_DNA"/>
</dbReference>
<reference evidence="2" key="1">
    <citation type="submission" date="2021-06" db="EMBL/GenBank/DDBJ databases">
        <authorList>
            <person name="Kallberg Y."/>
            <person name="Tangrot J."/>
            <person name="Rosling A."/>
        </authorList>
    </citation>
    <scope>NUCLEOTIDE SEQUENCE</scope>
    <source>
        <strain evidence="2">BR232B</strain>
    </source>
</reference>
<protein>
    <submittedName>
        <fullName evidence="2">9110_t:CDS:1</fullName>
    </submittedName>
</protein>
<keyword evidence="3" id="KW-1185">Reference proteome</keyword>
<feature type="region of interest" description="Disordered" evidence="1">
    <location>
        <begin position="49"/>
        <end position="70"/>
    </location>
</feature>
<evidence type="ECO:0000256" key="1">
    <source>
        <dbReference type="SAM" id="MobiDB-lite"/>
    </source>
</evidence>
<sequence>MKHAKKVKIKDEQGNVLRTEDITTQFPQHWHRTDTLNNEDNKWKLLEIKKEDATPQYPEQPDPPRKPKIEDTIPKITEALDVRLKEIYDKAKEIKDEMKAANHDYTTLTKMGITQITGMLAEIGKKI</sequence>
<accession>A0A9N9C1D1</accession>